<accession>X0VFD7</accession>
<reference evidence="1" key="1">
    <citation type="journal article" date="2014" name="Front. Microbiol.">
        <title>High frequency of phylogenetically diverse reductive dehalogenase-homologous genes in deep subseafloor sedimentary metagenomes.</title>
        <authorList>
            <person name="Kawai M."/>
            <person name="Futagami T."/>
            <person name="Toyoda A."/>
            <person name="Takaki Y."/>
            <person name="Nishi S."/>
            <person name="Hori S."/>
            <person name="Arai W."/>
            <person name="Tsubouchi T."/>
            <person name="Morono Y."/>
            <person name="Uchiyama I."/>
            <person name="Ito T."/>
            <person name="Fujiyama A."/>
            <person name="Inagaki F."/>
            <person name="Takami H."/>
        </authorList>
    </citation>
    <scope>NUCLEOTIDE SEQUENCE</scope>
    <source>
        <strain evidence="1">Expedition CK06-06</strain>
    </source>
</reference>
<evidence type="ECO:0000313" key="1">
    <source>
        <dbReference type="EMBL" id="GAF99275.1"/>
    </source>
</evidence>
<dbReference type="AlphaFoldDB" id="X0VFD7"/>
<comment type="caution">
    <text evidence="1">The sequence shown here is derived from an EMBL/GenBank/DDBJ whole genome shotgun (WGS) entry which is preliminary data.</text>
</comment>
<name>X0VFD7_9ZZZZ</name>
<dbReference type="EMBL" id="BARS01012470">
    <property type="protein sequence ID" value="GAF99275.1"/>
    <property type="molecule type" value="Genomic_DNA"/>
</dbReference>
<sequence length="81" mass="9200">MNEEKLAIDTLNALGVKDVTTNRQKNNGTTMFELPTGGTVAEFKSGYIRKYLMATNPVSNHKYHTCYQLNPTYKTKWKAVN</sequence>
<feature type="non-terminal residue" evidence="1">
    <location>
        <position position="81"/>
    </location>
</feature>
<gene>
    <name evidence="1" type="ORF">S01H1_22191</name>
</gene>
<organism evidence="1">
    <name type="scientific">marine sediment metagenome</name>
    <dbReference type="NCBI Taxonomy" id="412755"/>
    <lineage>
        <taxon>unclassified sequences</taxon>
        <taxon>metagenomes</taxon>
        <taxon>ecological metagenomes</taxon>
    </lineage>
</organism>
<protein>
    <submittedName>
        <fullName evidence="1">Uncharacterized protein</fullName>
    </submittedName>
</protein>
<proteinExistence type="predicted"/>